<protein>
    <submittedName>
        <fullName evidence="1">Pol protein</fullName>
    </submittedName>
</protein>
<dbReference type="Proteomes" id="UP000321393">
    <property type="component" value="Unassembled WGS sequence"/>
</dbReference>
<name>A0A5A7TV62_CUCMM</name>
<reference evidence="1 2" key="1">
    <citation type="submission" date="2019-08" db="EMBL/GenBank/DDBJ databases">
        <title>Draft genome sequences of two oriental melons (Cucumis melo L. var makuwa).</title>
        <authorList>
            <person name="Kwon S.-Y."/>
        </authorList>
    </citation>
    <scope>NUCLEOTIDE SEQUENCE [LARGE SCALE GENOMIC DNA]</scope>
    <source>
        <strain evidence="2">cv. SW 3</strain>
        <tissue evidence="1">Leaf</tissue>
    </source>
</reference>
<dbReference type="PANTHER" id="PTHR15503">
    <property type="entry name" value="LDOC1 RELATED"/>
    <property type="match status" value="1"/>
</dbReference>
<organism evidence="1 2">
    <name type="scientific">Cucumis melo var. makuwa</name>
    <name type="common">Oriental melon</name>
    <dbReference type="NCBI Taxonomy" id="1194695"/>
    <lineage>
        <taxon>Eukaryota</taxon>
        <taxon>Viridiplantae</taxon>
        <taxon>Streptophyta</taxon>
        <taxon>Embryophyta</taxon>
        <taxon>Tracheophyta</taxon>
        <taxon>Spermatophyta</taxon>
        <taxon>Magnoliopsida</taxon>
        <taxon>eudicotyledons</taxon>
        <taxon>Gunneridae</taxon>
        <taxon>Pentapetalae</taxon>
        <taxon>rosids</taxon>
        <taxon>fabids</taxon>
        <taxon>Cucurbitales</taxon>
        <taxon>Cucurbitaceae</taxon>
        <taxon>Benincaseae</taxon>
        <taxon>Cucumis</taxon>
    </lineage>
</organism>
<evidence type="ECO:0000313" key="1">
    <source>
        <dbReference type="EMBL" id="KAA0046036.1"/>
    </source>
</evidence>
<dbReference type="InterPro" id="IPR043502">
    <property type="entry name" value="DNA/RNA_pol_sf"/>
</dbReference>
<dbReference type="AlphaFoldDB" id="A0A5A7TV62"/>
<dbReference type="SUPFAM" id="SSF56672">
    <property type="entry name" value="DNA/RNA polymerases"/>
    <property type="match status" value="1"/>
</dbReference>
<dbReference type="OrthoDB" id="2431547at2759"/>
<accession>A0A5A7TV62</accession>
<comment type="caution">
    <text evidence="1">The sequence shown here is derived from an EMBL/GenBank/DDBJ whole genome shotgun (WGS) entry which is preliminary data.</text>
</comment>
<sequence length="102" mass="11635">MAPVEAKELKVLLQELLDKDFIKPSMSPWQAPVLFVKKKDWSMHLCINYRESLTSAMKADDWEVLQSTLHIVFRLGDEKDLCVKLGGDASILHLEVVDIILV</sequence>
<dbReference type="PANTHER" id="PTHR15503:SF45">
    <property type="entry name" value="RNA-DIRECTED DNA POLYMERASE HOMOLOG"/>
    <property type="match status" value="1"/>
</dbReference>
<gene>
    <name evidence="1" type="ORF">E6C27_scaffold243G006070</name>
</gene>
<dbReference type="Gene3D" id="3.10.10.10">
    <property type="entry name" value="HIV Type 1 Reverse Transcriptase, subunit A, domain 1"/>
    <property type="match status" value="1"/>
</dbReference>
<proteinExistence type="predicted"/>
<dbReference type="EMBL" id="SSTE01014401">
    <property type="protein sequence ID" value="KAA0046036.1"/>
    <property type="molecule type" value="Genomic_DNA"/>
</dbReference>
<evidence type="ECO:0000313" key="2">
    <source>
        <dbReference type="Proteomes" id="UP000321393"/>
    </source>
</evidence>
<dbReference type="InterPro" id="IPR032567">
    <property type="entry name" value="RTL1-rel"/>
</dbReference>